<gene>
    <name evidence="2" type="ORF">E5986_10425</name>
</gene>
<dbReference type="EMBL" id="SSTJ01000018">
    <property type="protein sequence ID" value="THG36005.1"/>
    <property type="molecule type" value="Genomic_DNA"/>
</dbReference>
<comment type="caution">
    <text evidence="2">The sequence shown here is derived from an EMBL/GenBank/DDBJ whole genome shotgun (WGS) entry which is preliminary data.</text>
</comment>
<dbReference type="InterPro" id="IPR029058">
    <property type="entry name" value="AB_hydrolase_fold"/>
</dbReference>
<accession>A0A4S4G0U4</accession>
<reference evidence="2 3" key="1">
    <citation type="submission" date="2019-04" db="EMBL/GenBank/DDBJ databases">
        <title>Microbes associate with the intestines of laboratory mice.</title>
        <authorList>
            <person name="Navarre W."/>
            <person name="Wong E."/>
            <person name="Huang K.C."/>
            <person name="Tropini C."/>
            <person name="Ng K."/>
            <person name="Yu B."/>
        </authorList>
    </citation>
    <scope>NUCLEOTIDE SEQUENCE [LARGE SCALE GENOMIC DNA]</scope>
    <source>
        <strain evidence="2 3">NM80_B27</strain>
    </source>
</reference>
<protein>
    <submittedName>
        <fullName evidence="2">Alpha/beta hydrolase</fullName>
    </submittedName>
</protein>
<dbReference type="InterPro" id="IPR000073">
    <property type="entry name" value="AB_hydrolase_1"/>
</dbReference>
<dbReference type="Gene3D" id="3.40.50.1820">
    <property type="entry name" value="alpha/beta hydrolase"/>
    <property type="match status" value="1"/>
</dbReference>
<sequence>MRRQRYSTSMGDIVYWVSRSEESERPWLVFLPGLTADHRLFEKQTDYFAGKANLLVWDAPSHGESRPFALHWSLDDLARWLHGILQQESIVQPILIGQSMGGYLVQAYLDLFPGEVAGFVSIDSCPLQRSYYSGWELAALRHTKLMYLSIPWKALVALGSSGTAASEYGRAVMREMMRDYEKREYCELAAHGYRVLADAVDANRSYHIDCPLLILCGEKDGAGSAKRYNRAWEKRLGNPVHWIEGAGHNSNCDKPDAVNALIEQYVLTHYDDN</sequence>
<dbReference type="RefSeq" id="WP_136435732.1">
    <property type="nucleotide sequence ID" value="NZ_SSTJ01000018.1"/>
</dbReference>
<dbReference type="Proteomes" id="UP000308978">
    <property type="component" value="Unassembled WGS sequence"/>
</dbReference>
<dbReference type="SUPFAM" id="SSF53474">
    <property type="entry name" value="alpha/beta-Hydrolases"/>
    <property type="match status" value="1"/>
</dbReference>
<organism evidence="2 3">
    <name type="scientific">Adlercreutzia caecimuris</name>
    <dbReference type="NCBI Taxonomy" id="671266"/>
    <lineage>
        <taxon>Bacteria</taxon>
        <taxon>Bacillati</taxon>
        <taxon>Actinomycetota</taxon>
        <taxon>Coriobacteriia</taxon>
        <taxon>Eggerthellales</taxon>
        <taxon>Eggerthellaceae</taxon>
        <taxon>Adlercreutzia</taxon>
    </lineage>
</organism>
<dbReference type="GO" id="GO:0016787">
    <property type="term" value="F:hydrolase activity"/>
    <property type="evidence" value="ECO:0007669"/>
    <property type="project" value="UniProtKB-KW"/>
</dbReference>
<evidence type="ECO:0000259" key="1">
    <source>
        <dbReference type="Pfam" id="PF12697"/>
    </source>
</evidence>
<dbReference type="AlphaFoldDB" id="A0A4S4G0U4"/>
<evidence type="ECO:0000313" key="3">
    <source>
        <dbReference type="Proteomes" id="UP000308978"/>
    </source>
</evidence>
<name>A0A4S4G0U4_9ACTN</name>
<keyword evidence="2" id="KW-0378">Hydrolase</keyword>
<dbReference type="InterPro" id="IPR050266">
    <property type="entry name" value="AB_hydrolase_sf"/>
</dbReference>
<dbReference type="Pfam" id="PF12697">
    <property type="entry name" value="Abhydrolase_6"/>
    <property type="match status" value="1"/>
</dbReference>
<dbReference type="PANTHER" id="PTHR43798">
    <property type="entry name" value="MONOACYLGLYCEROL LIPASE"/>
    <property type="match status" value="1"/>
</dbReference>
<proteinExistence type="predicted"/>
<feature type="domain" description="AB hydrolase-1" evidence="1">
    <location>
        <begin position="28"/>
        <end position="260"/>
    </location>
</feature>
<evidence type="ECO:0000313" key="2">
    <source>
        <dbReference type="EMBL" id="THG36005.1"/>
    </source>
</evidence>